<protein>
    <recommendedName>
        <fullName evidence="3">Branched-chain amino acid aminotransferase/4-amino-4-deoxychorismate lyase</fullName>
    </recommendedName>
</protein>
<dbReference type="OrthoDB" id="1148709at2"/>
<dbReference type="Pfam" id="PF01063">
    <property type="entry name" value="Aminotran_4"/>
    <property type="match status" value="1"/>
</dbReference>
<evidence type="ECO:0008006" key="3">
    <source>
        <dbReference type="Google" id="ProtNLM"/>
    </source>
</evidence>
<dbReference type="AlphaFoldDB" id="A0A383TZD8"/>
<dbReference type="RefSeq" id="WP_119059189.1">
    <property type="nucleotide sequence ID" value="NZ_UNSC01000003.1"/>
</dbReference>
<dbReference type="SUPFAM" id="SSF56752">
    <property type="entry name" value="D-aminoacid aminotransferase-like PLP-dependent enzymes"/>
    <property type="match status" value="1"/>
</dbReference>
<evidence type="ECO:0000313" key="1">
    <source>
        <dbReference type="EMBL" id="SZD72356.1"/>
    </source>
</evidence>
<dbReference type="Gene3D" id="3.30.470.10">
    <property type="match status" value="1"/>
</dbReference>
<evidence type="ECO:0000313" key="2">
    <source>
        <dbReference type="Proteomes" id="UP000262142"/>
    </source>
</evidence>
<dbReference type="Proteomes" id="UP000262142">
    <property type="component" value="Unassembled WGS sequence"/>
</dbReference>
<gene>
    <name evidence="1" type="ORF">SAMEA104719789_00801</name>
</gene>
<dbReference type="InterPro" id="IPR043132">
    <property type="entry name" value="BCAT-like_C"/>
</dbReference>
<organism evidence="1 2">
    <name type="scientific">Candidatus Ornithobacterium hominis</name>
    <dbReference type="NCBI Taxonomy" id="2497989"/>
    <lineage>
        <taxon>Bacteria</taxon>
        <taxon>Pseudomonadati</taxon>
        <taxon>Bacteroidota</taxon>
        <taxon>Flavobacteriia</taxon>
        <taxon>Flavobacteriales</taxon>
        <taxon>Weeksellaceae</taxon>
        <taxon>Ornithobacterium</taxon>
    </lineage>
</organism>
<reference evidence="1 2" key="1">
    <citation type="submission" date="2018-09" db="EMBL/GenBank/DDBJ databases">
        <authorList>
            <consortium name="Pathogen Informatics"/>
        </authorList>
    </citation>
    <scope>NUCLEOTIDE SEQUENCE [LARGE SCALE GENOMIC DNA]</scope>
    <source>
        <strain evidence="1 2">OH-22767</strain>
    </source>
</reference>
<dbReference type="InterPro" id="IPR001544">
    <property type="entry name" value="Aminotrans_IV"/>
</dbReference>
<dbReference type="GO" id="GO:0003824">
    <property type="term" value="F:catalytic activity"/>
    <property type="evidence" value="ECO:0007669"/>
    <property type="project" value="InterPro"/>
</dbReference>
<dbReference type="Gene3D" id="3.20.10.10">
    <property type="entry name" value="D-amino Acid Aminotransferase, subunit A, domain 2"/>
    <property type="match status" value="1"/>
</dbReference>
<name>A0A383TZD8_9FLAO</name>
<dbReference type="EMBL" id="UNSC01000003">
    <property type="protein sequence ID" value="SZD72356.1"/>
    <property type="molecule type" value="Genomic_DNA"/>
</dbReference>
<proteinExistence type="predicted"/>
<dbReference type="InterPro" id="IPR043131">
    <property type="entry name" value="BCAT-like_N"/>
</dbReference>
<sequence length="197" mass="23680">MIEKKFIESICAIDGEIRNLAYHQRRVNQTFQQNFKRKAFELEEFLKPLEIPKKGKIKIRVEYAEKVHLVEWQAYQPQQHKHFTLVEAEGFDYSFKYKNRDFFKAFQKFEPIFIQKNQITDSSYANLVFYKNREWFTPETYLLNGTKRQFLLDNKLIKPLGIGVKNLMDFEKFGLINAMLNLEENIYPIEILFDKSS</sequence>
<keyword evidence="2" id="KW-1185">Reference proteome</keyword>
<dbReference type="InterPro" id="IPR036038">
    <property type="entry name" value="Aminotransferase-like"/>
</dbReference>
<accession>A0A383TZD8</accession>